<evidence type="ECO:0000313" key="2">
    <source>
        <dbReference type="Proteomes" id="UP001283361"/>
    </source>
</evidence>
<dbReference type="AlphaFoldDB" id="A0AAE0Z1M9"/>
<organism evidence="1 2">
    <name type="scientific">Elysia crispata</name>
    <name type="common">lettuce slug</name>
    <dbReference type="NCBI Taxonomy" id="231223"/>
    <lineage>
        <taxon>Eukaryota</taxon>
        <taxon>Metazoa</taxon>
        <taxon>Spiralia</taxon>
        <taxon>Lophotrochozoa</taxon>
        <taxon>Mollusca</taxon>
        <taxon>Gastropoda</taxon>
        <taxon>Heterobranchia</taxon>
        <taxon>Euthyneura</taxon>
        <taxon>Panpulmonata</taxon>
        <taxon>Sacoglossa</taxon>
        <taxon>Placobranchoidea</taxon>
        <taxon>Plakobranchidae</taxon>
        <taxon>Elysia</taxon>
    </lineage>
</organism>
<keyword evidence="2" id="KW-1185">Reference proteome</keyword>
<name>A0AAE0Z1M9_9GAST</name>
<sequence>MRIAWLAPSGWTEGFSAQTTVNVFKQALYDARWFLPYTNIRLRVVEGGTNRQKGFRLKTLLLIVNSRAGARSTTRSPRVPCQALYRTDGSLGARRELSLDLSRRAGQWSRLCWSHYSCRLLENHLCTPGTALTQVNAEKFLKGWQEN</sequence>
<evidence type="ECO:0000313" key="1">
    <source>
        <dbReference type="EMBL" id="KAK3760197.1"/>
    </source>
</evidence>
<reference evidence="1" key="1">
    <citation type="journal article" date="2023" name="G3 (Bethesda)">
        <title>A reference genome for the long-term kleptoplast-retaining sea slug Elysia crispata morphotype clarki.</title>
        <authorList>
            <person name="Eastman K.E."/>
            <person name="Pendleton A.L."/>
            <person name="Shaikh M.A."/>
            <person name="Suttiyut T."/>
            <person name="Ogas R."/>
            <person name="Tomko P."/>
            <person name="Gavelis G."/>
            <person name="Widhalm J.R."/>
            <person name="Wisecaver J.H."/>
        </authorList>
    </citation>
    <scope>NUCLEOTIDE SEQUENCE</scope>
    <source>
        <strain evidence="1">ECLA1</strain>
    </source>
</reference>
<dbReference type="EMBL" id="JAWDGP010005041">
    <property type="protein sequence ID" value="KAK3760197.1"/>
    <property type="molecule type" value="Genomic_DNA"/>
</dbReference>
<accession>A0AAE0Z1M9</accession>
<comment type="caution">
    <text evidence="1">The sequence shown here is derived from an EMBL/GenBank/DDBJ whole genome shotgun (WGS) entry which is preliminary data.</text>
</comment>
<proteinExistence type="predicted"/>
<protein>
    <submittedName>
        <fullName evidence="1">Uncharacterized protein</fullName>
    </submittedName>
</protein>
<gene>
    <name evidence="1" type="ORF">RRG08_010238</name>
</gene>
<dbReference type="Proteomes" id="UP001283361">
    <property type="component" value="Unassembled WGS sequence"/>
</dbReference>